<gene>
    <name evidence="2" type="ORF">CL6EHI_154690</name>
</gene>
<evidence type="ECO:0000313" key="3">
    <source>
        <dbReference type="Proteomes" id="UP000078387"/>
    </source>
</evidence>
<feature type="compositionally biased region" description="Basic and acidic residues" evidence="1">
    <location>
        <begin position="95"/>
        <end position="121"/>
    </location>
</feature>
<protein>
    <submittedName>
        <fullName evidence="2">Uncharacterized protein</fullName>
    </submittedName>
</protein>
<dbReference type="EMBL" id="BDEQ01000001">
    <property type="protein sequence ID" value="GAT98791.1"/>
    <property type="molecule type" value="Genomic_DNA"/>
</dbReference>
<accession>A0A5K1VDL1</accession>
<feature type="region of interest" description="Disordered" evidence="1">
    <location>
        <begin position="95"/>
        <end position="129"/>
    </location>
</feature>
<dbReference type="OMA" id="NMLNHVI"/>
<reference evidence="2 3" key="1">
    <citation type="submission" date="2016-05" db="EMBL/GenBank/DDBJ databases">
        <title>First whole genome sequencing of Entamoeba histolytica HM1:IMSS-clone-6.</title>
        <authorList>
            <person name="Mukherjee Avik.K."/>
            <person name="Izumyama S."/>
            <person name="Nakada-Tsukui K."/>
            <person name="Nozaki T."/>
        </authorList>
    </citation>
    <scope>NUCLEOTIDE SEQUENCE [LARGE SCALE GENOMIC DNA]</scope>
    <source>
        <strain evidence="2 3">HM1:IMSS clone 6</strain>
    </source>
</reference>
<evidence type="ECO:0000256" key="1">
    <source>
        <dbReference type="SAM" id="MobiDB-lite"/>
    </source>
</evidence>
<organism evidence="2 3">
    <name type="scientific">Entamoeba histolytica</name>
    <dbReference type="NCBI Taxonomy" id="5759"/>
    <lineage>
        <taxon>Eukaryota</taxon>
        <taxon>Amoebozoa</taxon>
        <taxon>Evosea</taxon>
        <taxon>Archamoebae</taxon>
        <taxon>Mastigamoebida</taxon>
        <taxon>Entamoebidae</taxon>
        <taxon>Entamoeba</taxon>
    </lineage>
</organism>
<dbReference type="AlphaFoldDB" id="A0A5K1VDL1"/>
<dbReference type="VEuPathDB" id="AmoebaDB:KM1_323250"/>
<sequence length="129" mass="15153">MYGTTNTTRVRFNSDSDTVIDKRNITINDFIDLLSGINGISEKCHILSGGTRLTFGNSPLKCFNLVILKHIEIIDEIYEIIEDFKKNNRLILSELKEEKEREEREKRIDEAEKKKQEETKPERRKTRPL</sequence>
<evidence type="ECO:0000313" key="2">
    <source>
        <dbReference type="EMBL" id="GAT98791.1"/>
    </source>
</evidence>
<dbReference type="Proteomes" id="UP000078387">
    <property type="component" value="Unassembled WGS sequence"/>
</dbReference>
<comment type="caution">
    <text evidence="2">The sequence shown here is derived from an EMBL/GenBank/DDBJ whole genome shotgun (WGS) entry which is preliminary data.</text>
</comment>
<dbReference type="VEuPathDB" id="AmoebaDB:EHI5A_276160"/>
<name>A0A5K1VDL1_ENTHI</name>
<dbReference type="VEuPathDB" id="AmoebaDB:EHI_154690"/>
<proteinExistence type="predicted"/>